<dbReference type="GO" id="GO:0015074">
    <property type="term" value="P:DNA integration"/>
    <property type="evidence" value="ECO:0007669"/>
    <property type="project" value="InterPro"/>
</dbReference>
<organism evidence="3 4">
    <name type="scientific">Candidatus Desulfaltia bathyphila</name>
    <dbReference type="NCBI Taxonomy" id="2841697"/>
    <lineage>
        <taxon>Bacteria</taxon>
        <taxon>Pseudomonadati</taxon>
        <taxon>Thermodesulfobacteriota</taxon>
        <taxon>Desulfobacteria</taxon>
        <taxon>Desulfobacterales</taxon>
        <taxon>Desulfobacterales incertae sedis</taxon>
        <taxon>Candidatus Desulfaltia</taxon>
    </lineage>
</organism>
<dbReference type="AlphaFoldDB" id="A0A8J6N9A6"/>
<gene>
    <name evidence="3" type="ORF">H8E80_10075</name>
</gene>
<comment type="caution">
    <text evidence="3">The sequence shown here is derived from an EMBL/GenBank/DDBJ whole genome shotgun (WGS) entry which is preliminary data.</text>
</comment>
<dbReference type="EMBL" id="JACNLL010000100">
    <property type="protein sequence ID" value="MBC8200365.1"/>
    <property type="molecule type" value="Genomic_DNA"/>
</dbReference>
<dbReference type="InterPro" id="IPR001584">
    <property type="entry name" value="Integrase_cat-core"/>
</dbReference>
<dbReference type="NCBIfam" id="NF033546">
    <property type="entry name" value="transpos_IS21"/>
    <property type="match status" value="1"/>
</dbReference>
<evidence type="ECO:0000259" key="2">
    <source>
        <dbReference type="PROSITE" id="PS50994"/>
    </source>
</evidence>
<dbReference type="PANTHER" id="PTHR35004:SF7">
    <property type="entry name" value="INTEGRASE PROTEIN"/>
    <property type="match status" value="1"/>
</dbReference>
<dbReference type="GO" id="GO:0003676">
    <property type="term" value="F:nucleic acid binding"/>
    <property type="evidence" value="ECO:0007669"/>
    <property type="project" value="InterPro"/>
</dbReference>
<dbReference type="Gene3D" id="1.10.10.60">
    <property type="entry name" value="Homeodomain-like"/>
    <property type="match status" value="1"/>
</dbReference>
<evidence type="ECO:0000313" key="3">
    <source>
        <dbReference type="EMBL" id="MBC8200365.1"/>
    </source>
</evidence>
<feature type="domain" description="Integrase catalytic" evidence="2">
    <location>
        <begin position="146"/>
        <end position="322"/>
    </location>
</feature>
<dbReference type="InterPro" id="IPR054353">
    <property type="entry name" value="IstA-like_C"/>
</dbReference>
<sequence>MISMVDKQKIIQYWHVEKKSEVEIAAELGLSRNTVRRYLKSFRKALEESHRSGLPEPILSDFLLTIPKYNVRNRGKRKLTTEIMQMIDGYLKENDQKRRTGRGKQILKGIDIWELLQASGQDIGYTVVCDYIRLQRSGHEEAFIRQEYNPGENCEFDWCDIRLTIGGVDRKLYMATFTMCKSNYRLGILFQRQDTLAFMEAHIAFFAHIGGVPLRMNYDNMRVAIAEFVGAHEKKPTVALLQLSTFYGFSFRFCNIFCGHEKGHVERSVEYIRRKAFARKDLFDILTTAQSYLDETCIRLNDKKLTGSLSTIVELMAQERDLLLPHPGRMECFILEEARVDKYATFGLGTNHYSVPDHLVGQKVDVKAYANQLKVYHQGAVLCAHPRDYGSGRWIIILDHYLRTLERKPGALHGSAALKQAPWEVRNIYEAVFRENAQDFIDLLQYCKTHDIPHSRLWETYLLLRVKCPSDISVDKFKVLLGNNPQGEGITYPDSDIHRHALNQLVEISQILQKN</sequence>
<name>A0A8J6N9A6_9BACT</name>
<dbReference type="InterPro" id="IPR012337">
    <property type="entry name" value="RNaseH-like_sf"/>
</dbReference>
<reference evidence="3 4" key="1">
    <citation type="submission" date="2020-08" db="EMBL/GenBank/DDBJ databases">
        <title>Bridging the membrane lipid divide: bacteria of the FCB group superphylum have the potential to synthesize archaeal ether lipids.</title>
        <authorList>
            <person name="Villanueva L."/>
            <person name="Von Meijenfeldt F.A.B."/>
            <person name="Westbye A.B."/>
            <person name="Yadav S."/>
            <person name="Hopmans E.C."/>
            <person name="Dutilh B.E."/>
            <person name="Sinninghe Damste J.S."/>
        </authorList>
    </citation>
    <scope>NUCLEOTIDE SEQUENCE [LARGE SCALE GENOMIC DNA]</scope>
    <source>
        <strain evidence="3">NIOZ-UU82</strain>
    </source>
</reference>
<comment type="similarity">
    <text evidence="1">Belongs to the transposase IS21/IS408/IS1162 family.</text>
</comment>
<dbReference type="Gene3D" id="3.30.420.10">
    <property type="entry name" value="Ribonuclease H-like superfamily/Ribonuclease H"/>
    <property type="match status" value="1"/>
</dbReference>
<proteinExistence type="inferred from homology"/>
<dbReference type="SUPFAM" id="SSF53098">
    <property type="entry name" value="Ribonuclease H-like"/>
    <property type="match status" value="1"/>
</dbReference>
<evidence type="ECO:0000256" key="1">
    <source>
        <dbReference type="ARBA" id="ARBA00009277"/>
    </source>
</evidence>
<dbReference type="PANTHER" id="PTHR35004">
    <property type="entry name" value="TRANSPOSASE RV3428C-RELATED"/>
    <property type="match status" value="1"/>
</dbReference>
<dbReference type="InterPro" id="IPR036397">
    <property type="entry name" value="RNaseH_sf"/>
</dbReference>
<accession>A0A8J6N9A6</accession>
<dbReference type="Pfam" id="PF22483">
    <property type="entry name" value="Mu-transpos_C_2"/>
    <property type="match status" value="1"/>
</dbReference>
<evidence type="ECO:0000313" key="4">
    <source>
        <dbReference type="Proteomes" id="UP000603545"/>
    </source>
</evidence>
<protein>
    <submittedName>
        <fullName evidence="3">IS21 family transposase</fullName>
    </submittedName>
</protein>
<dbReference type="PROSITE" id="PS50994">
    <property type="entry name" value="INTEGRASE"/>
    <property type="match status" value="1"/>
</dbReference>
<dbReference type="Proteomes" id="UP000603545">
    <property type="component" value="Unassembled WGS sequence"/>
</dbReference>